<accession>A0A919JQR8</accession>
<feature type="transmembrane region" description="Helical" evidence="1">
    <location>
        <begin position="7"/>
        <end position="27"/>
    </location>
</feature>
<keyword evidence="3" id="KW-1185">Reference proteome</keyword>
<feature type="transmembrane region" description="Helical" evidence="1">
    <location>
        <begin position="39"/>
        <end position="59"/>
    </location>
</feature>
<feature type="transmembrane region" description="Helical" evidence="1">
    <location>
        <begin position="156"/>
        <end position="174"/>
    </location>
</feature>
<proteinExistence type="predicted"/>
<sequence>MLPQAKLGGLAALGFATTIVVANLIAIPAAPAFPGASAALTPLAWLCATVFGAAAVAVLGPSLWPLVGFAGLLLQNATFAGVIALRLALTESTTPALQAAHDALFTLNGTFLAVALLGLSLVSFVPRWQCTLGLTAAALLFTSATITPLAGDGVAMLGLVGWLLWVAWLVAYGWRLLQTPAPQPTAA</sequence>
<dbReference type="EMBL" id="BOMV01000005">
    <property type="protein sequence ID" value="GIE93028.1"/>
    <property type="molecule type" value="Genomic_DNA"/>
</dbReference>
<keyword evidence="1" id="KW-1133">Transmembrane helix</keyword>
<dbReference type="Proteomes" id="UP000636960">
    <property type="component" value="Unassembled WGS sequence"/>
</dbReference>
<dbReference type="RefSeq" id="WP_203778877.1">
    <property type="nucleotide sequence ID" value="NZ_BOMV01000005.1"/>
</dbReference>
<keyword evidence="1" id="KW-0472">Membrane</keyword>
<evidence type="ECO:0000313" key="3">
    <source>
        <dbReference type="Proteomes" id="UP000636960"/>
    </source>
</evidence>
<dbReference type="AlphaFoldDB" id="A0A919JQR8"/>
<gene>
    <name evidence="2" type="ORF">Ari01nite_04930</name>
</gene>
<protein>
    <recommendedName>
        <fullName evidence="4">DUF4386 family protein</fullName>
    </recommendedName>
</protein>
<organism evidence="2 3">
    <name type="scientific">Paractinoplanes rishiriensis</name>
    <dbReference type="NCBI Taxonomy" id="1050105"/>
    <lineage>
        <taxon>Bacteria</taxon>
        <taxon>Bacillati</taxon>
        <taxon>Actinomycetota</taxon>
        <taxon>Actinomycetes</taxon>
        <taxon>Micromonosporales</taxon>
        <taxon>Micromonosporaceae</taxon>
        <taxon>Paractinoplanes</taxon>
    </lineage>
</organism>
<reference evidence="2" key="1">
    <citation type="submission" date="2021-01" db="EMBL/GenBank/DDBJ databases">
        <title>Whole genome shotgun sequence of Actinoplanes rishiriensis NBRC 108556.</title>
        <authorList>
            <person name="Komaki H."/>
            <person name="Tamura T."/>
        </authorList>
    </citation>
    <scope>NUCLEOTIDE SEQUENCE</scope>
    <source>
        <strain evidence="2">NBRC 108556</strain>
    </source>
</reference>
<keyword evidence="1" id="KW-0812">Transmembrane</keyword>
<name>A0A919JQR8_9ACTN</name>
<feature type="transmembrane region" description="Helical" evidence="1">
    <location>
        <begin position="132"/>
        <end position="150"/>
    </location>
</feature>
<evidence type="ECO:0000313" key="2">
    <source>
        <dbReference type="EMBL" id="GIE93028.1"/>
    </source>
</evidence>
<feature type="transmembrane region" description="Helical" evidence="1">
    <location>
        <begin position="105"/>
        <end position="125"/>
    </location>
</feature>
<evidence type="ECO:0000256" key="1">
    <source>
        <dbReference type="SAM" id="Phobius"/>
    </source>
</evidence>
<evidence type="ECO:0008006" key="4">
    <source>
        <dbReference type="Google" id="ProtNLM"/>
    </source>
</evidence>
<feature type="transmembrane region" description="Helical" evidence="1">
    <location>
        <begin position="66"/>
        <end position="85"/>
    </location>
</feature>
<comment type="caution">
    <text evidence="2">The sequence shown here is derived from an EMBL/GenBank/DDBJ whole genome shotgun (WGS) entry which is preliminary data.</text>
</comment>